<evidence type="ECO:0000313" key="4">
    <source>
        <dbReference type="EMBL" id="SYX84670.1"/>
    </source>
</evidence>
<sequence length="122" mass="13663">MYARGIRGATTVARNDAEEILHATTKLLQEIVAQNAVQPEQIANIWITMTEDLNATFPARAIRAMEGWDLVPLMCAIEIPVKGSLPLCIRLMVTINTDKEQHEIRHVYLNEAIALRPDLSSK</sequence>
<dbReference type="EMBL" id="LS992241">
    <property type="protein sequence ID" value="SYX84670.1"/>
    <property type="molecule type" value="Genomic_DNA"/>
</dbReference>
<accession>A0A383RCH7</accession>
<feature type="binding site" evidence="2">
    <location>
        <position position="90"/>
    </location>
    <ligand>
        <name>prephenate</name>
        <dbReference type="ChEBI" id="CHEBI:29934"/>
    </ligand>
</feature>
<dbReference type="SUPFAM" id="SSF55298">
    <property type="entry name" value="YjgF-like"/>
    <property type="match status" value="1"/>
</dbReference>
<feature type="binding site" evidence="2">
    <location>
        <position position="7"/>
    </location>
    <ligand>
        <name>prephenate</name>
        <dbReference type="ChEBI" id="CHEBI:29934"/>
    </ligand>
</feature>
<dbReference type="GO" id="GO:0008652">
    <property type="term" value="P:amino acid biosynthetic process"/>
    <property type="evidence" value="ECO:0007669"/>
    <property type="project" value="UniProtKB-UniRule"/>
</dbReference>
<gene>
    <name evidence="4" type="primary">aroH</name>
    <name evidence="4" type="ORF">PBLR_13092</name>
</gene>
<protein>
    <recommendedName>
        <fullName evidence="1 3">chorismate mutase</fullName>
        <ecNumber evidence="1 3">5.4.99.5</ecNumber>
    </recommendedName>
</protein>
<feature type="binding site" evidence="2">
    <location>
        <position position="108"/>
    </location>
    <ligand>
        <name>prephenate</name>
        <dbReference type="ChEBI" id="CHEBI:29934"/>
    </ligand>
</feature>
<dbReference type="InterPro" id="IPR008243">
    <property type="entry name" value="Chorismate_mutase_AroH"/>
</dbReference>
<keyword evidence="2 3" id="KW-0028">Amino-acid biosynthesis</keyword>
<dbReference type="NCBIfam" id="TIGR01796">
    <property type="entry name" value="CM_mono_aroH"/>
    <property type="match status" value="1"/>
</dbReference>
<dbReference type="RefSeq" id="WP_138186535.1">
    <property type="nucleotide sequence ID" value="NZ_LS992241.1"/>
</dbReference>
<dbReference type="GO" id="GO:0046417">
    <property type="term" value="P:chorismate metabolic process"/>
    <property type="evidence" value="ECO:0007669"/>
    <property type="project" value="TreeGrafter"/>
</dbReference>
<dbReference type="InterPro" id="IPR035959">
    <property type="entry name" value="RutC-like_sf"/>
</dbReference>
<dbReference type="GO" id="GO:0009073">
    <property type="term" value="P:aromatic amino acid family biosynthetic process"/>
    <property type="evidence" value="ECO:0007669"/>
    <property type="project" value="UniProtKB-UniRule"/>
</dbReference>
<dbReference type="PIRSF" id="PIRSF005965">
    <property type="entry name" value="Chor_mut_AroH"/>
    <property type="match status" value="1"/>
</dbReference>
<name>A0A383RCH7_PAEAL</name>
<dbReference type="PANTHER" id="PTHR21164">
    <property type="entry name" value="CHORISMATE MUTASE"/>
    <property type="match status" value="1"/>
</dbReference>
<comment type="catalytic activity">
    <reaction evidence="3">
        <text>chorismate = prephenate</text>
        <dbReference type="Rhea" id="RHEA:13897"/>
        <dbReference type="ChEBI" id="CHEBI:29748"/>
        <dbReference type="ChEBI" id="CHEBI:29934"/>
        <dbReference type="EC" id="5.4.99.5"/>
    </reaction>
</comment>
<dbReference type="CDD" id="cd02185">
    <property type="entry name" value="AroH"/>
    <property type="match status" value="1"/>
</dbReference>
<evidence type="ECO:0000256" key="2">
    <source>
        <dbReference type="PIRSR" id="PIRSR005965-1"/>
    </source>
</evidence>
<keyword evidence="3 4" id="KW-0413">Isomerase</keyword>
<reference evidence="5" key="1">
    <citation type="submission" date="2018-08" db="EMBL/GenBank/DDBJ databases">
        <authorList>
            <person name="Chevrot R."/>
        </authorList>
    </citation>
    <scope>NUCLEOTIDE SEQUENCE [LARGE SCALE GENOMIC DNA]</scope>
</reference>
<evidence type="ECO:0000256" key="1">
    <source>
        <dbReference type="NCBIfam" id="TIGR01796"/>
    </source>
</evidence>
<dbReference type="PROSITE" id="PS51167">
    <property type="entry name" value="CHORISMATE_MUT_1"/>
    <property type="match status" value="1"/>
</dbReference>
<keyword evidence="2 3" id="KW-0057">Aromatic amino acid biosynthesis</keyword>
<dbReference type="Gene3D" id="3.30.1330.40">
    <property type="entry name" value="RutC-like"/>
    <property type="match status" value="1"/>
</dbReference>
<organism evidence="4 5">
    <name type="scientific">Paenibacillus alvei</name>
    <name type="common">Bacillus alvei</name>
    <dbReference type="NCBI Taxonomy" id="44250"/>
    <lineage>
        <taxon>Bacteria</taxon>
        <taxon>Bacillati</taxon>
        <taxon>Bacillota</taxon>
        <taxon>Bacilli</taxon>
        <taxon>Bacillales</taxon>
        <taxon>Paenibacillaceae</taxon>
        <taxon>Paenibacillus</taxon>
    </lineage>
</organism>
<evidence type="ECO:0000256" key="3">
    <source>
        <dbReference type="PROSITE-ProRule" id="PRU00514"/>
    </source>
</evidence>
<dbReference type="Pfam" id="PF07736">
    <property type="entry name" value="CM_1"/>
    <property type="match status" value="1"/>
</dbReference>
<evidence type="ECO:0000313" key="5">
    <source>
        <dbReference type="Proteomes" id="UP000304148"/>
    </source>
</evidence>
<dbReference type="Proteomes" id="UP000304148">
    <property type="component" value="Chromosome"/>
</dbReference>
<dbReference type="GO" id="GO:0004106">
    <property type="term" value="F:chorismate mutase activity"/>
    <property type="evidence" value="ECO:0007669"/>
    <property type="project" value="UniProtKB-UniRule"/>
</dbReference>
<dbReference type="EC" id="5.4.99.5" evidence="1 3"/>
<dbReference type="AlphaFoldDB" id="A0A383RCH7"/>
<dbReference type="PANTHER" id="PTHR21164:SF0">
    <property type="entry name" value="CHORISMATE MUTASE AROH"/>
    <property type="match status" value="1"/>
</dbReference>
<proteinExistence type="predicted"/>
<dbReference type="UniPathway" id="UPA00120">
    <property type="reaction ID" value="UER00203"/>
</dbReference>